<sequence length="212" mass="25165">MLTIYKYHRSKRLLLMIKKNQVSEIFKKTLIIILFFIIYFTLVYGFNLLPFNTKTHFNFSEFLITLGYPDDTLSYYEIFDALFISYHCILTLLILSVAYFVVWLYRRTKNENTESILTTIKKKINFKKLAIYSLLFIVVFVLLLCFVPLYNFSDAQHHAFRDFLVSLGMHDSYPAYRFVYNSVYAFIHALASLCVVLFTYDAIKIFKSILNK</sequence>
<organism evidence="2 3">
    <name type="scientific">Taylorella equigenitalis ATCC 35865</name>
    <dbReference type="NCBI Taxonomy" id="743973"/>
    <lineage>
        <taxon>Bacteria</taxon>
        <taxon>Pseudomonadati</taxon>
        <taxon>Pseudomonadota</taxon>
        <taxon>Betaproteobacteria</taxon>
        <taxon>Burkholderiales</taxon>
        <taxon>Alcaligenaceae</taxon>
        <taxon>Taylorella</taxon>
    </lineage>
</organism>
<gene>
    <name evidence="2" type="ORF">KUI_0238</name>
</gene>
<dbReference type="Proteomes" id="UP000003121">
    <property type="component" value="Chromosome"/>
</dbReference>
<dbReference type="EMBL" id="CP003264">
    <property type="protein sequence ID" value="AFN35339.1"/>
    <property type="molecule type" value="Genomic_DNA"/>
</dbReference>
<feature type="transmembrane region" description="Helical" evidence="1">
    <location>
        <begin position="129"/>
        <end position="150"/>
    </location>
</feature>
<feature type="transmembrane region" description="Helical" evidence="1">
    <location>
        <begin position="183"/>
        <end position="203"/>
    </location>
</feature>
<feature type="transmembrane region" description="Helical" evidence="1">
    <location>
        <begin position="83"/>
        <end position="105"/>
    </location>
</feature>
<keyword evidence="1" id="KW-0472">Membrane</keyword>
<evidence type="ECO:0000313" key="3">
    <source>
        <dbReference type="Proteomes" id="UP000003121"/>
    </source>
</evidence>
<keyword evidence="1" id="KW-0812">Transmembrane</keyword>
<feature type="transmembrane region" description="Helical" evidence="1">
    <location>
        <begin position="25"/>
        <end position="46"/>
    </location>
</feature>
<evidence type="ECO:0000313" key="2">
    <source>
        <dbReference type="EMBL" id="AFN35339.1"/>
    </source>
</evidence>
<protein>
    <submittedName>
        <fullName evidence="2">Uncharacterized protein</fullName>
    </submittedName>
</protein>
<dbReference type="Gene3D" id="1.20.1070.10">
    <property type="entry name" value="Rhodopsin 7-helix transmembrane proteins"/>
    <property type="match status" value="1"/>
</dbReference>
<keyword evidence="1" id="KW-1133">Transmembrane helix</keyword>
<evidence type="ECO:0000256" key="1">
    <source>
        <dbReference type="SAM" id="Phobius"/>
    </source>
</evidence>
<name>A0ABN4AUV0_9BURK</name>
<accession>A0ABN4AUV0</accession>
<proteinExistence type="predicted"/>
<reference evidence="2 3" key="1">
    <citation type="journal article" date="2012" name="Vet. Microbiol.">
        <title>Comparative genomic analyses of the Taylorellae.</title>
        <authorList>
            <person name="Hauser H."/>
            <person name="Richter D.C."/>
            <person name="van Tonder A."/>
            <person name="Clark L."/>
            <person name="Preston A."/>
        </authorList>
    </citation>
    <scope>NUCLEOTIDE SEQUENCE [LARGE SCALE GENOMIC DNA]</scope>
    <source>
        <strain evidence="2 3">ATCC 35865</strain>
    </source>
</reference>
<keyword evidence="3" id="KW-1185">Reference proteome</keyword>